<keyword evidence="2" id="KW-1185">Reference proteome</keyword>
<reference evidence="1 2" key="1">
    <citation type="submission" date="2020-08" db="EMBL/GenBank/DDBJ databases">
        <title>Sequencing the genomes of 1000 actinobacteria strains.</title>
        <authorList>
            <person name="Klenk H.-P."/>
        </authorList>
    </citation>
    <scope>NUCLEOTIDE SEQUENCE [LARGE SCALE GENOMIC DNA]</scope>
    <source>
        <strain evidence="1 2">DSM 22826</strain>
    </source>
</reference>
<sequence length="80" mass="8174">MGASIPGASPPIHGLDTVLGYLQAEDNHGIPQTEPNCGSRGEAANIMVDPTLPAVVSTAGSEISNLEKGIMPWHSSLLGP</sequence>
<accession>A0A839QLK2</accession>
<name>A0A839QLK2_9MICC</name>
<dbReference type="AlphaFoldDB" id="A0A839QLK2"/>
<proteinExistence type="predicted"/>
<organism evidence="1 2">
    <name type="scientific">Paeniglutamicibacter cryotolerans</name>
    <dbReference type="NCBI Taxonomy" id="670079"/>
    <lineage>
        <taxon>Bacteria</taxon>
        <taxon>Bacillati</taxon>
        <taxon>Actinomycetota</taxon>
        <taxon>Actinomycetes</taxon>
        <taxon>Micrococcales</taxon>
        <taxon>Micrococcaceae</taxon>
        <taxon>Paeniglutamicibacter</taxon>
    </lineage>
</organism>
<evidence type="ECO:0000313" key="1">
    <source>
        <dbReference type="EMBL" id="MBB2995475.1"/>
    </source>
</evidence>
<comment type="caution">
    <text evidence="1">The sequence shown here is derived from an EMBL/GenBank/DDBJ whole genome shotgun (WGS) entry which is preliminary data.</text>
</comment>
<protein>
    <submittedName>
        <fullName evidence="1">Uncharacterized protein</fullName>
    </submittedName>
</protein>
<dbReference type="EMBL" id="JACHVS010000001">
    <property type="protein sequence ID" value="MBB2995475.1"/>
    <property type="molecule type" value="Genomic_DNA"/>
</dbReference>
<gene>
    <name evidence="1" type="ORF">E9229_001666</name>
</gene>
<evidence type="ECO:0000313" key="2">
    <source>
        <dbReference type="Proteomes" id="UP000523000"/>
    </source>
</evidence>
<dbReference type="Proteomes" id="UP000523000">
    <property type="component" value="Unassembled WGS sequence"/>
</dbReference>